<gene>
    <name evidence="2" type="ORF">UFOVP151_18</name>
</gene>
<proteinExistence type="predicted"/>
<evidence type="ECO:0000256" key="1">
    <source>
        <dbReference type="SAM" id="MobiDB-lite"/>
    </source>
</evidence>
<protein>
    <submittedName>
        <fullName evidence="2">Uncharacterized protein</fullName>
    </submittedName>
</protein>
<feature type="compositionally biased region" description="Low complexity" evidence="1">
    <location>
        <begin position="62"/>
        <end position="75"/>
    </location>
</feature>
<dbReference type="EMBL" id="LR798201">
    <property type="protein sequence ID" value="CAB5162316.1"/>
    <property type="molecule type" value="Genomic_DNA"/>
</dbReference>
<evidence type="ECO:0000313" key="2">
    <source>
        <dbReference type="EMBL" id="CAB5162316.1"/>
    </source>
</evidence>
<accession>A0A6J7WBF9</accession>
<organism evidence="2">
    <name type="scientific">uncultured Caudovirales phage</name>
    <dbReference type="NCBI Taxonomy" id="2100421"/>
    <lineage>
        <taxon>Viruses</taxon>
        <taxon>Duplodnaviria</taxon>
        <taxon>Heunggongvirae</taxon>
        <taxon>Uroviricota</taxon>
        <taxon>Caudoviricetes</taxon>
        <taxon>Peduoviridae</taxon>
        <taxon>Maltschvirus</taxon>
        <taxon>Maltschvirus maltsch</taxon>
    </lineage>
</organism>
<reference evidence="2" key="1">
    <citation type="submission" date="2020-05" db="EMBL/GenBank/DDBJ databases">
        <authorList>
            <person name="Chiriac C."/>
            <person name="Salcher M."/>
            <person name="Ghai R."/>
            <person name="Kavagutti S V."/>
        </authorList>
    </citation>
    <scope>NUCLEOTIDE SEQUENCE</scope>
</reference>
<name>A0A6J7WBF9_9CAUD</name>
<sequence>MSLEATIQENTNAIRDLIKTLAAGVPTTAAQVEAVVQQAKPKAVAAEVKTVAAASQEPQTQTAAASSKPSSSATPESKEFTYQEAAAAVLELSKAKGRNAALAVLTGFGAANLKEVKPEQYGAVMAAATEALGA</sequence>
<feature type="region of interest" description="Disordered" evidence="1">
    <location>
        <begin position="52"/>
        <end position="79"/>
    </location>
</feature>